<dbReference type="InterPro" id="IPR036890">
    <property type="entry name" value="HATPase_C_sf"/>
</dbReference>
<keyword evidence="4" id="KW-1185">Reference proteome</keyword>
<comment type="caution">
    <text evidence="3">The sequence shown here is derived from an EMBL/GenBank/DDBJ whole genome shotgun (WGS) entry which is preliminary data.</text>
</comment>
<dbReference type="PANTHER" id="PTHR35526">
    <property type="entry name" value="ANTI-SIGMA-F FACTOR RSBW-RELATED"/>
    <property type="match status" value="1"/>
</dbReference>
<dbReference type="CDD" id="cd16936">
    <property type="entry name" value="HATPase_RsbW-like"/>
    <property type="match status" value="1"/>
</dbReference>
<dbReference type="Proteomes" id="UP000555564">
    <property type="component" value="Unassembled WGS sequence"/>
</dbReference>
<gene>
    <name evidence="3" type="ORF">BJ992_001135</name>
</gene>
<keyword evidence="1" id="KW-0418">Kinase</keyword>
<evidence type="ECO:0000313" key="3">
    <source>
        <dbReference type="EMBL" id="MBB6471704.1"/>
    </source>
</evidence>
<reference evidence="3 4" key="1">
    <citation type="submission" date="2020-08" db="EMBL/GenBank/DDBJ databases">
        <title>Sequencing the genomes of 1000 actinobacteria strains.</title>
        <authorList>
            <person name="Klenk H.-P."/>
        </authorList>
    </citation>
    <scope>NUCLEOTIDE SEQUENCE [LARGE SCALE GENOMIC DNA]</scope>
    <source>
        <strain evidence="3 4">DSM 44936</strain>
    </source>
</reference>
<keyword evidence="1" id="KW-0808">Transferase</keyword>
<dbReference type="AlphaFoldDB" id="A0A7X0IAM3"/>
<evidence type="ECO:0000259" key="2">
    <source>
        <dbReference type="Pfam" id="PF13581"/>
    </source>
</evidence>
<dbReference type="RefSeq" id="WP_184978875.1">
    <property type="nucleotide sequence ID" value="NZ_BAAALO010000025.1"/>
</dbReference>
<keyword evidence="1" id="KW-0723">Serine/threonine-protein kinase</keyword>
<dbReference type="EMBL" id="JACHIU010000001">
    <property type="protein sequence ID" value="MBB6471704.1"/>
    <property type="molecule type" value="Genomic_DNA"/>
</dbReference>
<dbReference type="Pfam" id="PF13581">
    <property type="entry name" value="HATPase_c_2"/>
    <property type="match status" value="1"/>
</dbReference>
<evidence type="ECO:0000313" key="4">
    <source>
        <dbReference type="Proteomes" id="UP000555564"/>
    </source>
</evidence>
<accession>A0A7X0IAM3</accession>
<dbReference type="GO" id="GO:0004674">
    <property type="term" value="F:protein serine/threonine kinase activity"/>
    <property type="evidence" value="ECO:0007669"/>
    <property type="project" value="UniProtKB-KW"/>
</dbReference>
<dbReference type="PANTHER" id="PTHR35526:SF3">
    <property type="entry name" value="ANTI-SIGMA-F FACTOR RSBW"/>
    <property type="match status" value="1"/>
</dbReference>
<proteinExistence type="predicted"/>
<dbReference type="InterPro" id="IPR003594">
    <property type="entry name" value="HATPase_dom"/>
</dbReference>
<name>A0A7X0IAM3_9ACTN</name>
<organism evidence="3 4">
    <name type="scientific">Sphaerisporangium rubeum</name>
    <dbReference type="NCBI Taxonomy" id="321317"/>
    <lineage>
        <taxon>Bacteria</taxon>
        <taxon>Bacillati</taxon>
        <taxon>Actinomycetota</taxon>
        <taxon>Actinomycetes</taxon>
        <taxon>Streptosporangiales</taxon>
        <taxon>Streptosporangiaceae</taxon>
        <taxon>Sphaerisporangium</taxon>
    </lineage>
</organism>
<dbReference type="SUPFAM" id="SSF55874">
    <property type="entry name" value="ATPase domain of HSP90 chaperone/DNA topoisomerase II/histidine kinase"/>
    <property type="match status" value="1"/>
</dbReference>
<dbReference type="InterPro" id="IPR050267">
    <property type="entry name" value="Anti-sigma-factor_SerPK"/>
</dbReference>
<feature type="domain" description="Histidine kinase/HSP90-like ATPase" evidence="2">
    <location>
        <begin position="15"/>
        <end position="128"/>
    </location>
</feature>
<protein>
    <submittedName>
        <fullName evidence="3">Anti-sigma regulatory factor (Ser/Thr protein kinase)</fullName>
    </submittedName>
</protein>
<dbReference type="Gene3D" id="3.30.565.10">
    <property type="entry name" value="Histidine kinase-like ATPase, C-terminal domain"/>
    <property type="match status" value="1"/>
</dbReference>
<sequence>MTELVGKVDLPGLDSSVEVARAYVRSTLRRIGRRSVEDIELLVSEVFTNAVRHSGSGRRNGGVVTLRVYDDGETVRVEVTDEGSSETMPQVRERPSLLSEGGRGLWMVHELSSSWGWGQHDAGRTVWFEVRI</sequence>
<evidence type="ECO:0000256" key="1">
    <source>
        <dbReference type="ARBA" id="ARBA00022527"/>
    </source>
</evidence>